<evidence type="ECO:0000256" key="1">
    <source>
        <dbReference type="ARBA" id="ARBA00023186"/>
    </source>
</evidence>
<sequence>MTRLPYAPIPSHLAPHVLDEAAHNWAVWEKTVRACLILAGLDAHLSGAIPCPDPTADPAAAAHWHENDRAVVSFLALKASRDEQLYIASHAQGGAQAVWDALLARHFDAAAQIRLLCEAFSVRYGTEPPAATSARIDALATRAFALGPIRKNTLVSALTVHAVQGDAQGAVPGARTEPALDAERTVLATLTAELTTLRRDLLPAVEAFAQASSTEEAQWTRLLERLFQALGRVDALTIAPGWGQAIADRREVLDEIHRLQCMLESYNRREDPLAQPASDTEQHAMVSIATEMVHVENDFAPAVARHLERGPDERQRSGLIELLEQSLVRLDGITLKPEWEEVRTRRKCAVDEVQRLLNTLDRSSQSATPNPSSAVVGAEQNVIARIAAELDNVRSLLAPAVGTFPRPPSLQTDEQERRHLLRQLSETLERLDAISIETNWEQARKERWGVVKAVKELLGTLQDLPTCAEEQAALHAFASERSNTQALLTPAVTDFLESPSDREQLRLSELLLQALERLDAVGLESAWTQARTARRKAVKEVQALQISIEPPPPSTASSTGENLALSAIASEMSKIQNELSPAITTFARTFQLSDRGPREKERLRLSELSLRFLERLDAISVESGWDDARRQRKSAVKEVQALQTRLDAL</sequence>
<proteinExistence type="predicted"/>
<dbReference type="SUPFAM" id="SSF63491">
    <property type="entry name" value="BAG domain"/>
    <property type="match status" value="4"/>
</dbReference>
<dbReference type="InterPro" id="IPR003103">
    <property type="entry name" value="BAG_domain"/>
</dbReference>
<feature type="domain" description="BAG" evidence="2">
    <location>
        <begin position="599"/>
        <end position="649"/>
    </location>
</feature>
<dbReference type="AlphaFoldDB" id="A0AAD6TS10"/>
<dbReference type="PROSITE" id="PS51035">
    <property type="entry name" value="BAG"/>
    <property type="match status" value="3"/>
</dbReference>
<reference evidence="3" key="1">
    <citation type="submission" date="2023-03" db="EMBL/GenBank/DDBJ databases">
        <title>Massive genome expansion in bonnet fungi (Mycena s.s.) driven by repeated elements and novel gene families across ecological guilds.</title>
        <authorList>
            <consortium name="Lawrence Berkeley National Laboratory"/>
            <person name="Harder C.B."/>
            <person name="Miyauchi S."/>
            <person name="Viragh M."/>
            <person name="Kuo A."/>
            <person name="Thoen E."/>
            <person name="Andreopoulos B."/>
            <person name="Lu D."/>
            <person name="Skrede I."/>
            <person name="Drula E."/>
            <person name="Henrissat B."/>
            <person name="Morin E."/>
            <person name="Kohler A."/>
            <person name="Barry K."/>
            <person name="LaButti K."/>
            <person name="Morin E."/>
            <person name="Salamov A."/>
            <person name="Lipzen A."/>
            <person name="Mereny Z."/>
            <person name="Hegedus B."/>
            <person name="Baldrian P."/>
            <person name="Stursova M."/>
            <person name="Weitz H."/>
            <person name="Taylor A."/>
            <person name="Grigoriev I.V."/>
            <person name="Nagy L.G."/>
            <person name="Martin F."/>
            <person name="Kauserud H."/>
        </authorList>
    </citation>
    <scope>NUCLEOTIDE SEQUENCE</scope>
    <source>
        <strain evidence="3">CBHHK173m</strain>
    </source>
</reference>
<evidence type="ECO:0000259" key="2">
    <source>
        <dbReference type="PROSITE" id="PS51035"/>
    </source>
</evidence>
<keyword evidence="4" id="KW-1185">Reference proteome</keyword>
<gene>
    <name evidence="3" type="ORF">B0H15DRAFT_955700</name>
</gene>
<evidence type="ECO:0000313" key="4">
    <source>
        <dbReference type="Proteomes" id="UP001222325"/>
    </source>
</evidence>
<dbReference type="SMART" id="SM00264">
    <property type="entry name" value="BAG"/>
    <property type="match status" value="4"/>
</dbReference>
<dbReference type="InterPro" id="IPR036533">
    <property type="entry name" value="BAG_dom_sf"/>
</dbReference>
<dbReference type="Pfam" id="PF02179">
    <property type="entry name" value="BAG"/>
    <property type="match status" value="4"/>
</dbReference>
<dbReference type="GO" id="GO:0050821">
    <property type="term" value="P:protein stabilization"/>
    <property type="evidence" value="ECO:0007669"/>
    <property type="project" value="TreeGrafter"/>
</dbReference>
<dbReference type="Proteomes" id="UP001222325">
    <property type="component" value="Unassembled WGS sequence"/>
</dbReference>
<feature type="domain" description="BAG" evidence="2">
    <location>
        <begin position="501"/>
        <end position="552"/>
    </location>
</feature>
<comment type="caution">
    <text evidence="3">The sequence shown here is derived from an EMBL/GenBank/DDBJ whole genome shotgun (WGS) entry which is preliminary data.</text>
</comment>
<dbReference type="GO" id="GO:0051087">
    <property type="term" value="F:protein-folding chaperone binding"/>
    <property type="evidence" value="ECO:0007669"/>
    <property type="project" value="InterPro"/>
</dbReference>
<dbReference type="Gene3D" id="1.20.58.120">
    <property type="entry name" value="BAG domain"/>
    <property type="match status" value="4"/>
</dbReference>
<protein>
    <recommendedName>
        <fullName evidence="2">BAG domain-containing protein</fullName>
    </recommendedName>
</protein>
<evidence type="ECO:0000313" key="3">
    <source>
        <dbReference type="EMBL" id="KAJ7076343.1"/>
    </source>
</evidence>
<dbReference type="GO" id="GO:0005737">
    <property type="term" value="C:cytoplasm"/>
    <property type="evidence" value="ECO:0007669"/>
    <property type="project" value="TreeGrafter"/>
</dbReference>
<dbReference type="PANTHER" id="PTHR12329">
    <property type="entry name" value="BCL2-ASSOCIATED ATHANOGENE"/>
    <property type="match status" value="1"/>
</dbReference>
<dbReference type="EMBL" id="JARJCN010000082">
    <property type="protein sequence ID" value="KAJ7076343.1"/>
    <property type="molecule type" value="Genomic_DNA"/>
</dbReference>
<dbReference type="GO" id="GO:0000774">
    <property type="term" value="F:adenyl-nucleotide exchange factor activity"/>
    <property type="evidence" value="ECO:0007669"/>
    <property type="project" value="TreeGrafter"/>
</dbReference>
<accession>A0AAD6TS10</accession>
<dbReference type="InterPro" id="IPR039773">
    <property type="entry name" value="BAG_chaperone_regulator"/>
</dbReference>
<organism evidence="3 4">
    <name type="scientific">Mycena belliarum</name>
    <dbReference type="NCBI Taxonomy" id="1033014"/>
    <lineage>
        <taxon>Eukaryota</taxon>
        <taxon>Fungi</taxon>
        <taxon>Dikarya</taxon>
        <taxon>Basidiomycota</taxon>
        <taxon>Agaricomycotina</taxon>
        <taxon>Agaricomycetes</taxon>
        <taxon>Agaricomycetidae</taxon>
        <taxon>Agaricales</taxon>
        <taxon>Marasmiineae</taxon>
        <taxon>Mycenaceae</taxon>
        <taxon>Mycena</taxon>
    </lineage>
</organism>
<dbReference type="PANTHER" id="PTHR12329:SF16">
    <property type="entry name" value="BAG FAMILY MOLECULAR CHAPERONE REGULATOR 1"/>
    <property type="match status" value="1"/>
</dbReference>
<name>A0AAD6TS10_9AGAR</name>
<keyword evidence="1" id="KW-0143">Chaperone</keyword>
<feature type="domain" description="BAG" evidence="2">
    <location>
        <begin position="312"/>
        <end position="364"/>
    </location>
</feature>